<feature type="transmembrane region" description="Helical" evidence="7">
    <location>
        <begin position="243"/>
        <end position="265"/>
    </location>
</feature>
<comment type="subcellular location">
    <subcellularLocation>
        <location evidence="1">Cell membrane</location>
        <topology evidence="1">Multi-pass membrane protein</topology>
    </subcellularLocation>
</comment>
<reference evidence="9 10" key="1">
    <citation type="submission" date="2017-01" db="EMBL/GenBank/DDBJ databases">
        <title>Novel large sulfur bacteria in the metagenomes of groundwater-fed chemosynthetic microbial mats in the Lake Huron basin.</title>
        <authorList>
            <person name="Sharrar A.M."/>
            <person name="Flood B.E."/>
            <person name="Bailey J.V."/>
            <person name="Jones D.S."/>
            <person name="Biddanda B."/>
            <person name="Ruberg S.A."/>
            <person name="Marcus D.N."/>
            <person name="Dick G.J."/>
        </authorList>
    </citation>
    <scope>NUCLEOTIDE SEQUENCE [LARGE SCALE GENOMIC DNA]</scope>
    <source>
        <strain evidence="9">A8</strain>
    </source>
</reference>
<keyword evidence="6 7" id="KW-0472">Membrane</keyword>
<feature type="transmembrane region" description="Helical" evidence="7">
    <location>
        <begin position="145"/>
        <end position="173"/>
    </location>
</feature>
<feature type="transmembrane region" description="Helical" evidence="7">
    <location>
        <begin position="449"/>
        <end position="470"/>
    </location>
</feature>
<feature type="transmembrane region" description="Helical" evidence="7">
    <location>
        <begin position="363"/>
        <end position="384"/>
    </location>
</feature>
<protein>
    <recommendedName>
        <fullName evidence="8">Phosphatidic acid phosphatase type 2/haloperoxidase domain-containing protein</fullName>
    </recommendedName>
</protein>
<keyword evidence="4 7" id="KW-0812">Transmembrane</keyword>
<evidence type="ECO:0000256" key="5">
    <source>
        <dbReference type="ARBA" id="ARBA00022989"/>
    </source>
</evidence>
<dbReference type="PANTHER" id="PTHR30353">
    <property type="entry name" value="INNER MEMBRANE PROTEIN DEDA-RELATED"/>
    <property type="match status" value="1"/>
</dbReference>
<feature type="transmembrane region" description="Helical" evidence="7">
    <location>
        <begin position="179"/>
        <end position="197"/>
    </location>
</feature>
<evidence type="ECO:0000256" key="3">
    <source>
        <dbReference type="ARBA" id="ARBA00022475"/>
    </source>
</evidence>
<dbReference type="EMBL" id="MTEJ01000209">
    <property type="protein sequence ID" value="OQX07433.1"/>
    <property type="molecule type" value="Genomic_DNA"/>
</dbReference>
<dbReference type="SUPFAM" id="SSF48317">
    <property type="entry name" value="Acid phosphatase/Vanadium-dependent haloperoxidase"/>
    <property type="match status" value="1"/>
</dbReference>
<dbReference type="PANTHER" id="PTHR30353:SF15">
    <property type="entry name" value="INNER MEMBRANE PROTEIN YABI"/>
    <property type="match status" value="1"/>
</dbReference>
<feature type="transmembrane region" description="Helical" evidence="7">
    <location>
        <begin position="59"/>
        <end position="80"/>
    </location>
</feature>
<dbReference type="AlphaFoldDB" id="A0A1Y1QKB4"/>
<evidence type="ECO:0000256" key="4">
    <source>
        <dbReference type="ARBA" id="ARBA00022692"/>
    </source>
</evidence>
<comment type="caution">
    <text evidence="9">The sequence shown here is derived from an EMBL/GenBank/DDBJ whole genome shotgun (WGS) entry which is preliminary data.</text>
</comment>
<dbReference type="InterPro" id="IPR032818">
    <property type="entry name" value="DedA-like"/>
</dbReference>
<evidence type="ECO:0000256" key="7">
    <source>
        <dbReference type="SAM" id="Phobius"/>
    </source>
</evidence>
<dbReference type="InterPro" id="IPR000326">
    <property type="entry name" value="PAP2/HPO"/>
</dbReference>
<feature type="transmembrane region" description="Helical" evidence="7">
    <location>
        <begin position="323"/>
        <end position="343"/>
    </location>
</feature>
<gene>
    <name evidence="9" type="ORF">BWK73_28115</name>
</gene>
<proteinExistence type="inferred from homology"/>
<dbReference type="CDD" id="cd03392">
    <property type="entry name" value="PAP2_like_2"/>
    <property type="match status" value="1"/>
</dbReference>
<dbReference type="SMART" id="SM00014">
    <property type="entry name" value="acidPPc"/>
    <property type="match status" value="1"/>
</dbReference>
<evidence type="ECO:0000259" key="8">
    <source>
        <dbReference type="SMART" id="SM00014"/>
    </source>
</evidence>
<dbReference type="GO" id="GO:0005886">
    <property type="term" value="C:plasma membrane"/>
    <property type="evidence" value="ECO:0007669"/>
    <property type="project" value="UniProtKB-SubCell"/>
</dbReference>
<evidence type="ECO:0000256" key="2">
    <source>
        <dbReference type="ARBA" id="ARBA00010792"/>
    </source>
</evidence>
<evidence type="ECO:0000313" key="9">
    <source>
        <dbReference type="EMBL" id="OQX07433.1"/>
    </source>
</evidence>
<keyword evidence="5 7" id="KW-1133">Transmembrane helix</keyword>
<dbReference type="Pfam" id="PF01569">
    <property type="entry name" value="PAP2"/>
    <property type="match status" value="1"/>
</dbReference>
<dbReference type="InterPro" id="IPR036938">
    <property type="entry name" value="PAP2/HPO_sf"/>
</dbReference>
<feature type="transmembrane region" description="Helical" evidence="7">
    <location>
        <begin position="292"/>
        <end position="316"/>
    </location>
</feature>
<dbReference type="InterPro" id="IPR032816">
    <property type="entry name" value="VTT_dom"/>
</dbReference>
<dbReference type="Pfam" id="PF09335">
    <property type="entry name" value="VTT_dom"/>
    <property type="match status" value="1"/>
</dbReference>
<comment type="similarity">
    <text evidence="2">Belongs to the DedA family.</text>
</comment>
<feature type="transmembrane region" description="Helical" evidence="7">
    <location>
        <begin position="422"/>
        <end position="440"/>
    </location>
</feature>
<feature type="transmembrane region" description="Helical" evidence="7">
    <location>
        <begin position="396"/>
        <end position="416"/>
    </location>
</feature>
<dbReference type="Proteomes" id="UP000192491">
    <property type="component" value="Unassembled WGS sequence"/>
</dbReference>
<name>A0A1Y1QKB4_9GAMM</name>
<keyword evidence="3" id="KW-1003">Cell membrane</keyword>
<accession>A0A1Y1QKB4</accession>
<dbReference type="Gene3D" id="1.20.144.10">
    <property type="entry name" value="Phosphatidic acid phosphatase type 2/haloperoxidase"/>
    <property type="match status" value="1"/>
</dbReference>
<feature type="transmembrane region" description="Helical" evidence="7">
    <location>
        <begin position="17"/>
        <end position="39"/>
    </location>
</feature>
<evidence type="ECO:0000256" key="6">
    <source>
        <dbReference type="ARBA" id="ARBA00023136"/>
    </source>
</evidence>
<organism evidence="9 10">
    <name type="scientific">Thiothrix lacustris</name>
    <dbReference type="NCBI Taxonomy" id="525917"/>
    <lineage>
        <taxon>Bacteria</taxon>
        <taxon>Pseudomonadati</taxon>
        <taxon>Pseudomonadota</taxon>
        <taxon>Gammaproteobacteria</taxon>
        <taxon>Thiotrichales</taxon>
        <taxon>Thiotrichaceae</taxon>
        <taxon>Thiothrix</taxon>
    </lineage>
</organism>
<sequence length="672" mass="72572">MQAYFQPLLDLATQHPLLAIALAFAISAGEAMLVIGLFVPSTIVLVSLGGLVGLGKLPFWPIFLAATAGAVVGDALSYWVGYKYREHLYAIWPFSRYASLLDNGQAYFLVHGGKSVVIGRFIPGVKSVVPSVAGMMGMKPLRFTVLNVLSAFTWAAAHLLPGLSAGVVMLGLGAISQRLAMMLGMLLMATALLVWAGKHGISLGLHYVPRWQAGLRRWGNAHDSRLAGWMRWVTAAERAEMRLLVALNLLLVLGLVSFFLLLFSVTDHGVMVQFDHAFSQSVQVLRTVWTDALMLVATLLGDAVVVVAIVMAVLLVLAAGRRWYLLSGVAVVLGAALLFVILMKGLMQVLRPVIGLYSGADAYAFPSGHATMSLTLLGLLAWFVVRGYARWGRVMLASLLGLMAVLVAFSRIYLGAHWPSDVLAGWLFGIGLLAVFAEVFRQESVSRQLAARMLVAAMLALVVVGGWHILHSWEAATALYARRLPEPVVLAQPWAAGGWADLPVCRMDVGGECEEPFVLQWRGTPAGLQQALLGWAAAVPWSVQALNTFAFPASSAQQLPVLPKFDRGQTQAFTWVKGVQRGDVVGRYVLRLYPQQVQEATQPLFTVWQGTLVFERLVHPLGQLSLPLSLDGEVKCASTPLLSGLPHAQEVGALRDTPESHVCGGKLVLASE</sequence>
<feature type="domain" description="Phosphatidic acid phosphatase type 2/haloperoxidase" evidence="8">
    <location>
        <begin position="324"/>
        <end position="437"/>
    </location>
</feature>
<evidence type="ECO:0000256" key="1">
    <source>
        <dbReference type="ARBA" id="ARBA00004651"/>
    </source>
</evidence>
<evidence type="ECO:0000313" key="10">
    <source>
        <dbReference type="Proteomes" id="UP000192491"/>
    </source>
</evidence>